<dbReference type="InterPro" id="IPR052913">
    <property type="entry name" value="Glycopeptide_resist_protein"/>
</dbReference>
<dbReference type="InterPro" id="IPR007391">
    <property type="entry name" value="Vancomycin_resist_VanW"/>
</dbReference>
<dbReference type="Pfam" id="PF04294">
    <property type="entry name" value="VanW"/>
    <property type="match status" value="1"/>
</dbReference>
<organism evidence="1 2">
    <name type="scientific">Lentibacillus kimchii</name>
    <dbReference type="NCBI Taxonomy" id="1542911"/>
    <lineage>
        <taxon>Bacteria</taxon>
        <taxon>Bacillati</taxon>
        <taxon>Bacillota</taxon>
        <taxon>Bacilli</taxon>
        <taxon>Bacillales</taxon>
        <taxon>Bacillaceae</taxon>
        <taxon>Lentibacillus</taxon>
    </lineage>
</organism>
<accession>A0ABW2UQW3</accession>
<reference evidence="2" key="1">
    <citation type="journal article" date="2019" name="Int. J. Syst. Evol. Microbiol.">
        <title>The Global Catalogue of Microorganisms (GCM) 10K type strain sequencing project: providing services to taxonomists for standard genome sequencing and annotation.</title>
        <authorList>
            <consortium name="The Broad Institute Genomics Platform"/>
            <consortium name="The Broad Institute Genome Sequencing Center for Infectious Disease"/>
            <person name="Wu L."/>
            <person name="Ma J."/>
        </authorList>
    </citation>
    <scope>NUCLEOTIDE SEQUENCE [LARGE SCALE GENOMIC DNA]</scope>
    <source>
        <strain evidence="2">JCM 30234</strain>
    </source>
</reference>
<name>A0ABW2UQW3_9BACI</name>
<proteinExistence type="predicted"/>
<dbReference type="PANTHER" id="PTHR35788">
    <property type="entry name" value="EXPORTED PROTEIN-RELATED"/>
    <property type="match status" value="1"/>
</dbReference>
<gene>
    <name evidence="1" type="ORF">ACFQU8_00080</name>
</gene>
<dbReference type="EMBL" id="JBHTGR010000001">
    <property type="protein sequence ID" value="MFC7745635.1"/>
    <property type="molecule type" value="Genomic_DNA"/>
</dbReference>
<comment type="caution">
    <text evidence="1">The sequence shown here is derived from an EMBL/GenBank/DDBJ whole genome shotgun (WGS) entry which is preliminary data.</text>
</comment>
<dbReference type="RefSeq" id="WP_382357114.1">
    <property type="nucleotide sequence ID" value="NZ_JBHTGR010000001.1"/>
</dbReference>
<evidence type="ECO:0000313" key="1">
    <source>
        <dbReference type="EMBL" id="MFC7745635.1"/>
    </source>
</evidence>
<keyword evidence="2" id="KW-1185">Reference proteome</keyword>
<sequence length="273" mass="31082">MTTIILSFLLTAVPFTVIDNNQVVDELVKEDFELRYADRLLIDQPKLELQMDILNEKLYEDPINAKLDDDGHIIKEKPGEALDRRTFQQLFQEYFYEEGENRIETPVRAVYPRVDSELLADIREEEIGHYTTDFKPENRKRSRNIELAAEAINNQVVFPGERFSFNNVVGKRTKEKGYKQAPVIIKGELSEGIGGGICQVSSTLYNAVDLKGIEIKERYSHSRSVPYVPSGRDATISWNGPDFSFINRRKKPVLLQASAADGHMNVVVLSSKS</sequence>
<dbReference type="PANTHER" id="PTHR35788:SF1">
    <property type="entry name" value="EXPORTED PROTEIN"/>
    <property type="match status" value="1"/>
</dbReference>
<evidence type="ECO:0000313" key="2">
    <source>
        <dbReference type="Proteomes" id="UP001596620"/>
    </source>
</evidence>
<protein>
    <submittedName>
        <fullName evidence="1">VanW family protein</fullName>
    </submittedName>
</protein>
<dbReference type="Proteomes" id="UP001596620">
    <property type="component" value="Unassembled WGS sequence"/>
</dbReference>